<dbReference type="Pfam" id="PF12697">
    <property type="entry name" value="Abhydrolase_6"/>
    <property type="match status" value="1"/>
</dbReference>
<sequence length="265" mass="29483">VSYLGLHGWGADHRTFAPLEPFLPSNIQLLCPDFPGCGGLAPPREWTIDCVIEETARTLKEQSLVDPPTIIGSCLGAVFALEMLQLGVISTQRLVIIDPLIFFPMYLRVFLLGKFGKGAYRASMETGVGRIMANLISRTNRSSDVDMTASLKDIDHDSAYCYLKMMTDLPNPQRYSSLELAVDIIYGEETFRFARKSSKALKAIWEHANEHQVPKASHLPIIEQTEFTARLIFGDNAVGQSGTENSFSRQPELRNTSTTRPFPNA</sequence>
<evidence type="ECO:0000313" key="3">
    <source>
        <dbReference type="EMBL" id="SVA73829.1"/>
    </source>
</evidence>
<dbReference type="SUPFAM" id="SSF53474">
    <property type="entry name" value="alpha/beta-Hydrolases"/>
    <property type="match status" value="1"/>
</dbReference>
<reference evidence="3" key="1">
    <citation type="submission" date="2018-05" db="EMBL/GenBank/DDBJ databases">
        <authorList>
            <person name="Lanie J.A."/>
            <person name="Ng W.-L."/>
            <person name="Kazmierczak K.M."/>
            <person name="Andrzejewski T.M."/>
            <person name="Davidsen T.M."/>
            <person name="Wayne K.J."/>
            <person name="Tettelin H."/>
            <person name="Glass J.I."/>
            <person name="Rusch D."/>
            <person name="Podicherti R."/>
            <person name="Tsui H.-C.T."/>
            <person name="Winkler M.E."/>
        </authorList>
    </citation>
    <scope>NUCLEOTIDE SEQUENCE</scope>
</reference>
<evidence type="ECO:0000256" key="1">
    <source>
        <dbReference type="SAM" id="MobiDB-lite"/>
    </source>
</evidence>
<dbReference type="AlphaFoldDB" id="A0A381Y9Q5"/>
<feature type="non-terminal residue" evidence="3">
    <location>
        <position position="1"/>
    </location>
</feature>
<dbReference type="Gene3D" id="3.40.50.1820">
    <property type="entry name" value="alpha/beta hydrolase"/>
    <property type="match status" value="1"/>
</dbReference>
<organism evidence="3">
    <name type="scientific">marine metagenome</name>
    <dbReference type="NCBI Taxonomy" id="408172"/>
    <lineage>
        <taxon>unclassified sequences</taxon>
        <taxon>metagenomes</taxon>
        <taxon>ecological metagenomes</taxon>
    </lineage>
</organism>
<proteinExistence type="predicted"/>
<gene>
    <name evidence="3" type="ORF">METZ01_LOCUS126683</name>
</gene>
<dbReference type="InterPro" id="IPR000073">
    <property type="entry name" value="AB_hydrolase_1"/>
</dbReference>
<dbReference type="EMBL" id="UINC01017727">
    <property type="protein sequence ID" value="SVA73829.1"/>
    <property type="molecule type" value="Genomic_DNA"/>
</dbReference>
<evidence type="ECO:0000259" key="2">
    <source>
        <dbReference type="Pfam" id="PF12697"/>
    </source>
</evidence>
<accession>A0A381Y9Q5</accession>
<dbReference type="InterPro" id="IPR029058">
    <property type="entry name" value="AB_hydrolase_fold"/>
</dbReference>
<name>A0A381Y9Q5_9ZZZZ</name>
<protein>
    <recommendedName>
        <fullName evidence="2">AB hydrolase-1 domain-containing protein</fullName>
    </recommendedName>
</protein>
<feature type="domain" description="AB hydrolase-1" evidence="2">
    <location>
        <begin position="6"/>
        <end position="230"/>
    </location>
</feature>
<feature type="region of interest" description="Disordered" evidence="1">
    <location>
        <begin position="241"/>
        <end position="265"/>
    </location>
</feature>